<organism evidence="3 4">
    <name type="scientific">Oidiodendron maius (strain Zn)</name>
    <dbReference type="NCBI Taxonomy" id="913774"/>
    <lineage>
        <taxon>Eukaryota</taxon>
        <taxon>Fungi</taxon>
        <taxon>Dikarya</taxon>
        <taxon>Ascomycota</taxon>
        <taxon>Pezizomycotina</taxon>
        <taxon>Leotiomycetes</taxon>
        <taxon>Leotiomycetes incertae sedis</taxon>
        <taxon>Myxotrichaceae</taxon>
        <taxon>Oidiodendron</taxon>
    </lineage>
</organism>
<proteinExistence type="predicted"/>
<feature type="region of interest" description="Disordered" evidence="1">
    <location>
        <begin position="381"/>
        <end position="418"/>
    </location>
</feature>
<dbReference type="OrthoDB" id="5404940at2759"/>
<gene>
    <name evidence="3" type="ORF">OIDMADRAFT_108149</name>
</gene>
<feature type="transmembrane region" description="Helical" evidence="2">
    <location>
        <begin position="85"/>
        <end position="105"/>
    </location>
</feature>
<feature type="transmembrane region" description="Helical" evidence="2">
    <location>
        <begin position="111"/>
        <end position="135"/>
    </location>
</feature>
<dbReference type="STRING" id="913774.A0A0C3I279"/>
<accession>A0A0C3I279</accession>
<keyword evidence="2" id="KW-0472">Membrane</keyword>
<evidence type="ECO:0000256" key="1">
    <source>
        <dbReference type="SAM" id="MobiDB-lite"/>
    </source>
</evidence>
<protein>
    <submittedName>
        <fullName evidence="3">Uncharacterized protein</fullName>
    </submittedName>
</protein>
<reference evidence="3 4" key="1">
    <citation type="submission" date="2014-04" db="EMBL/GenBank/DDBJ databases">
        <authorList>
            <consortium name="DOE Joint Genome Institute"/>
            <person name="Kuo A."/>
            <person name="Martino E."/>
            <person name="Perotto S."/>
            <person name="Kohler A."/>
            <person name="Nagy L.G."/>
            <person name="Floudas D."/>
            <person name="Copeland A."/>
            <person name="Barry K.W."/>
            <person name="Cichocki N."/>
            <person name="Veneault-Fourrey C."/>
            <person name="LaButti K."/>
            <person name="Lindquist E.A."/>
            <person name="Lipzen A."/>
            <person name="Lundell T."/>
            <person name="Morin E."/>
            <person name="Murat C."/>
            <person name="Sun H."/>
            <person name="Tunlid A."/>
            <person name="Henrissat B."/>
            <person name="Grigoriev I.V."/>
            <person name="Hibbett D.S."/>
            <person name="Martin F."/>
            <person name="Nordberg H.P."/>
            <person name="Cantor M.N."/>
            <person name="Hua S.X."/>
        </authorList>
    </citation>
    <scope>NUCLEOTIDE SEQUENCE [LARGE SCALE GENOMIC DNA]</scope>
    <source>
        <strain evidence="3 4">Zn</strain>
    </source>
</reference>
<feature type="region of interest" description="Disordered" evidence="1">
    <location>
        <begin position="295"/>
        <end position="314"/>
    </location>
</feature>
<feature type="transmembrane region" description="Helical" evidence="2">
    <location>
        <begin position="190"/>
        <end position="220"/>
    </location>
</feature>
<evidence type="ECO:0000313" key="3">
    <source>
        <dbReference type="EMBL" id="KIN08532.1"/>
    </source>
</evidence>
<feature type="region of interest" description="Disordered" evidence="1">
    <location>
        <begin position="18"/>
        <end position="46"/>
    </location>
</feature>
<feature type="transmembrane region" description="Helical" evidence="2">
    <location>
        <begin position="147"/>
        <end position="170"/>
    </location>
</feature>
<reference evidence="4" key="2">
    <citation type="submission" date="2015-01" db="EMBL/GenBank/DDBJ databases">
        <title>Evolutionary Origins and Diversification of the Mycorrhizal Mutualists.</title>
        <authorList>
            <consortium name="DOE Joint Genome Institute"/>
            <consortium name="Mycorrhizal Genomics Consortium"/>
            <person name="Kohler A."/>
            <person name="Kuo A."/>
            <person name="Nagy L.G."/>
            <person name="Floudas D."/>
            <person name="Copeland A."/>
            <person name="Barry K.W."/>
            <person name="Cichocki N."/>
            <person name="Veneault-Fourrey C."/>
            <person name="LaButti K."/>
            <person name="Lindquist E.A."/>
            <person name="Lipzen A."/>
            <person name="Lundell T."/>
            <person name="Morin E."/>
            <person name="Murat C."/>
            <person name="Riley R."/>
            <person name="Ohm R."/>
            <person name="Sun H."/>
            <person name="Tunlid A."/>
            <person name="Henrissat B."/>
            <person name="Grigoriev I.V."/>
            <person name="Hibbett D.S."/>
            <person name="Martin F."/>
        </authorList>
    </citation>
    <scope>NUCLEOTIDE SEQUENCE [LARGE SCALE GENOMIC DNA]</scope>
    <source>
        <strain evidence="4">Zn</strain>
    </source>
</reference>
<evidence type="ECO:0000256" key="2">
    <source>
        <dbReference type="SAM" id="Phobius"/>
    </source>
</evidence>
<dbReference type="AlphaFoldDB" id="A0A0C3I279"/>
<keyword evidence="2" id="KW-0812">Transmembrane</keyword>
<keyword evidence="4" id="KW-1185">Reference proteome</keyword>
<dbReference type="EMBL" id="KN832870">
    <property type="protein sequence ID" value="KIN08532.1"/>
    <property type="molecule type" value="Genomic_DNA"/>
</dbReference>
<dbReference type="HOGENOM" id="CLU_018980_1_0_1"/>
<sequence length="531" mass="59082">MGAEEPFLYDPVRDDFTRPYTNFDPKAVSRASLTPKTPKPKQEGPLVSFNQHPDSWFIPASADSGTKPMKPNVKKWIKGTRIAQLILRCFELICSAGLLTLMIMMKNVYFSTLWIMRIVPGVAILHTLYGVYHLSRKASGRTPGSSASYMFFASFFDLSFVPFYAFSAYWSNFEDWGWATVFSKPHITDIFTIAVFYCAAVGCGLFLISFGLSAYLALVFRKITNLPPDMNPLEDNLTSRASRHKRNKSSMSTVTTISEKRISAPLESNRSFATLQNDFAAPPMIPFLQTRTGSTESFSTYKTTPPPSRDSRLDLPSRQYQIKINSARSSMVDLKRGSYGASSPPKRASYTEIPISETGSEDVPRQLGMIEEAWFTAKSLNSKQSRASSPEKGTYQPIEQPYGSENWTLGHPNPLEANPPTPRHNVFLNRDSPLSEISNNRASGDIADMTSQAQEIPSIRDFKAKHYGELRACTPPVLVGANRQVSSGADYPNLGGFRSKNRDVSGKIVEEGRGGEKSGWGTRFRKISGLK</sequence>
<dbReference type="InParanoid" id="A0A0C3I279"/>
<evidence type="ECO:0000313" key="4">
    <source>
        <dbReference type="Proteomes" id="UP000054321"/>
    </source>
</evidence>
<keyword evidence="2" id="KW-1133">Transmembrane helix</keyword>
<name>A0A0C3I279_OIDMZ</name>
<dbReference type="Proteomes" id="UP000054321">
    <property type="component" value="Unassembled WGS sequence"/>
</dbReference>